<gene>
    <name evidence="1" type="ORF">MANES_10G080301v8</name>
</gene>
<proteinExistence type="predicted"/>
<dbReference type="Proteomes" id="UP000091857">
    <property type="component" value="Chromosome 10"/>
</dbReference>
<accession>A0ACB7GYX9</accession>
<reference evidence="2" key="1">
    <citation type="journal article" date="2016" name="Nat. Biotechnol.">
        <title>Sequencing wild and cultivated cassava and related species reveals extensive interspecific hybridization and genetic diversity.</title>
        <authorList>
            <person name="Bredeson J.V."/>
            <person name="Lyons J.B."/>
            <person name="Prochnik S.E."/>
            <person name="Wu G.A."/>
            <person name="Ha C.M."/>
            <person name="Edsinger-Gonzales E."/>
            <person name="Grimwood J."/>
            <person name="Schmutz J."/>
            <person name="Rabbi I.Y."/>
            <person name="Egesi C."/>
            <person name="Nauluvula P."/>
            <person name="Lebot V."/>
            <person name="Ndunguru J."/>
            <person name="Mkamilo G."/>
            <person name="Bart R.S."/>
            <person name="Setter T.L."/>
            <person name="Gleadow R.M."/>
            <person name="Kulakow P."/>
            <person name="Ferguson M.E."/>
            <person name="Rounsley S."/>
            <person name="Rokhsar D.S."/>
        </authorList>
    </citation>
    <scope>NUCLEOTIDE SEQUENCE [LARGE SCALE GENOMIC DNA]</scope>
    <source>
        <strain evidence="2">cv. AM560-2</strain>
    </source>
</reference>
<evidence type="ECO:0000313" key="1">
    <source>
        <dbReference type="EMBL" id="KAG8645632.1"/>
    </source>
</evidence>
<protein>
    <submittedName>
        <fullName evidence="1">Uncharacterized protein</fullName>
    </submittedName>
</protein>
<comment type="caution">
    <text evidence="1">The sequence shown here is derived from an EMBL/GenBank/DDBJ whole genome shotgun (WGS) entry which is preliminary data.</text>
</comment>
<keyword evidence="2" id="KW-1185">Reference proteome</keyword>
<organism evidence="1 2">
    <name type="scientific">Manihot esculenta</name>
    <name type="common">Cassava</name>
    <name type="synonym">Jatropha manihot</name>
    <dbReference type="NCBI Taxonomy" id="3983"/>
    <lineage>
        <taxon>Eukaryota</taxon>
        <taxon>Viridiplantae</taxon>
        <taxon>Streptophyta</taxon>
        <taxon>Embryophyta</taxon>
        <taxon>Tracheophyta</taxon>
        <taxon>Spermatophyta</taxon>
        <taxon>Magnoliopsida</taxon>
        <taxon>eudicotyledons</taxon>
        <taxon>Gunneridae</taxon>
        <taxon>Pentapetalae</taxon>
        <taxon>rosids</taxon>
        <taxon>fabids</taxon>
        <taxon>Malpighiales</taxon>
        <taxon>Euphorbiaceae</taxon>
        <taxon>Crotonoideae</taxon>
        <taxon>Manihoteae</taxon>
        <taxon>Manihot</taxon>
    </lineage>
</organism>
<evidence type="ECO:0000313" key="2">
    <source>
        <dbReference type="Proteomes" id="UP000091857"/>
    </source>
</evidence>
<sequence length="379" mass="43693">MDKQSINIKLDKKEEMLEELTKRLAKLGLKEDTKKKAIVPLTVESKVETEGEETRDEERELAKLELMLRETEPAEVNMIKYPKPQSTMDLKPYYPRPSPINLQYEDMSYNPVQVDGSSIIQWNIDGLSDYQIKNVLQYMTMHATACRAKGNDDPAAARALIVGFSGQLKGWWDFSVSNEEKIQIFNMVKQEGAQQVPDVVNTLLYTIGLHFIGSVSMFTDRAQEQLINLCCPDLSHFKWYKDTFFSLVFTREDSQNNVWKEKFLAGLPALFAERVRDQIRSKHNGNIPYHDYTYGELASEVVTTGIYLCNELKIHKQMQKERFYGKQILGNFCEQYGLPPIKFPSLKFKGGSREDDRVRQGRQSSAPTNKAFLQRQMSL</sequence>
<name>A0ACB7GYX9_MANES</name>
<dbReference type="EMBL" id="CM004396">
    <property type="protein sequence ID" value="KAG8645632.1"/>
    <property type="molecule type" value="Genomic_DNA"/>
</dbReference>